<keyword evidence="11" id="KW-0915">Sodium</keyword>
<protein>
    <submittedName>
        <fullName evidence="19">Putative sodium/potassium-transporting atpase subunit beta-2</fullName>
    </submittedName>
</protein>
<comment type="function">
    <text evidence="17">This is the non-catalytic component of the active enzyme, which catalyzes the hydrolysis of ATP coupled with the exchange of Na(+) and K(+) ions across the plasma membrane. The beta subunit regulates, through assembly of alpha/beta heterodimers, the number of sodium pumps transported to the plasma membrane.</text>
</comment>
<evidence type="ECO:0000313" key="21">
    <source>
        <dbReference type="Proteomes" id="UP000092461"/>
    </source>
</evidence>
<dbReference type="GO" id="GO:0001671">
    <property type="term" value="F:ATPase activator activity"/>
    <property type="evidence" value="ECO:0007669"/>
    <property type="project" value="TreeGrafter"/>
</dbReference>
<keyword evidence="8" id="KW-0630">Potassium</keyword>
<dbReference type="EMBL" id="AJWK01008216">
    <property type="status" value="NOT_ANNOTATED_CDS"/>
    <property type="molecule type" value="Genomic_DNA"/>
</dbReference>
<reference evidence="19" key="2">
    <citation type="journal article" date="2020" name="BMC">
        <title>Leishmania infection induces a limited differential gene expression in the sand fly midgut.</title>
        <authorList>
            <person name="Coutinho-Abreu I.V."/>
            <person name="Serafim T.D."/>
            <person name="Meneses C."/>
            <person name="Kamhawi S."/>
            <person name="Oliveira F."/>
            <person name="Valenzuela J.G."/>
        </authorList>
    </citation>
    <scope>NUCLEOTIDE SEQUENCE</scope>
    <source>
        <strain evidence="19">Jacobina</strain>
        <tissue evidence="19">Midgut</tissue>
    </source>
</reference>
<dbReference type="GO" id="GO:0005890">
    <property type="term" value="C:sodium:potassium-exchanging ATPase complex"/>
    <property type="evidence" value="ECO:0007669"/>
    <property type="project" value="InterPro"/>
</dbReference>
<evidence type="ECO:0000256" key="10">
    <source>
        <dbReference type="ARBA" id="ARBA00022989"/>
    </source>
</evidence>
<keyword evidence="9" id="KW-0735">Signal-anchor</keyword>
<evidence type="ECO:0000313" key="19">
    <source>
        <dbReference type="EMBL" id="MBC1177252.1"/>
    </source>
</evidence>
<evidence type="ECO:0000256" key="16">
    <source>
        <dbReference type="ARBA" id="ARBA00023201"/>
    </source>
</evidence>
<feature type="transmembrane region" description="Helical" evidence="18">
    <location>
        <begin position="62"/>
        <end position="87"/>
    </location>
</feature>
<dbReference type="EnsemblMetazoa" id="LLOJ002507-RA">
    <property type="protein sequence ID" value="LLOJ002507-PA"/>
    <property type="gene ID" value="LLOJ002507"/>
</dbReference>
<keyword evidence="15" id="KW-0325">Glycoprotein</keyword>
<keyword evidence="7 18" id="KW-0812">Transmembrane</keyword>
<evidence type="ECO:0000256" key="1">
    <source>
        <dbReference type="ARBA" id="ARBA00004401"/>
    </source>
</evidence>
<evidence type="ECO:0000256" key="6">
    <source>
        <dbReference type="ARBA" id="ARBA00022607"/>
    </source>
</evidence>
<evidence type="ECO:0000256" key="17">
    <source>
        <dbReference type="ARBA" id="ARBA00025540"/>
    </source>
</evidence>
<dbReference type="FunFam" id="2.60.40.1660:FF:000004">
    <property type="entry name" value="sodium/potassium-transporting ATPase subunit beta-2"/>
    <property type="match status" value="1"/>
</dbReference>
<evidence type="ECO:0000256" key="8">
    <source>
        <dbReference type="ARBA" id="ARBA00022958"/>
    </source>
</evidence>
<evidence type="ECO:0000256" key="5">
    <source>
        <dbReference type="ARBA" id="ARBA00022538"/>
    </source>
</evidence>
<keyword evidence="21" id="KW-1185">Reference proteome</keyword>
<dbReference type="GO" id="GO:1990573">
    <property type="term" value="P:potassium ion import across plasma membrane"/>
    <property type="evidence" value="ECO:0007669"/>
    <property type="project" value="TreeGrafter"/>
</dbReference>
<keyword evidence="6" id="KW-0740">Sodium/potassium transport</keyword>
<dbReference type="GO" id="GO:0036376">
    <property type="term" value="P:sodium ion export across plasma membrane"/>
    <property type="evidence" value="ECO:0007669"/>
    <property type="project" value="TreeGrafter"/>
</dbReference>
<dbReference type="InterPro" id="IPR038702">
    <property type="entry name" value="Na/K_ATPase_sub_beta_sf"/>
</dbReference>
<dbReference type="VEuPathDB" id="VectorBase:LLONM1_009032"/>
<dbReference type="GO" id="GO:0006883">
    <property type="term" value="P:intracellular sodium ion homeostasis"/>
    <property type="evidence" value="ECO:0007669"/>
    <property type="project" value="TreeGrafter"/>
</dbReference>
<keyword evidence="13 18" id="KW-0472">Membrane</keyword>
<keyword evidence="14" id="KW-1015">Disulfide bond</keyword>
<dbReference type="Gene3D" id="2.60.40.1660">
    <property type="entry name" value="Na, k-atpase alpha subunit"/>
    <property type="match status" value="1"/>
</dbReference>
<keyword evidence="5" id="KW-0633">Potassium transport</keyword>
<keyword evidence="3" id="KW-0813">Transport</keyword>
<dbReference type="Proteomes" id="UP000092461">
    <property type="component" value="Unassembled WGS sequence"/>
</dbReference>
<dbReference type="AlphaFoldDB" id="A0A1B0CDT7"/>
<evidence type="ECO:0000256" key="4">
    <source>
        <dbReference type="ARBA" id="ARBA00022475"/>
    </source>
</evidence>
<dbReference type="EMBL" id="GITU01008549">
    <property type="protein sequence ID" value="MBC1177252.1"/>
    <property type="molecule type" value="Transcribed_RNA"/>
</dbReference>
<comment type="subcellular location">
    <subcellularLocation>
        <location evidence="1">Cell membrane</location>
        <topology evidence="1">Single-pass type II membrane protein</topology>
    </subcellularLocation>
</comment>
<evidence type="ECO:0000256" key="3">
    <source>
        <dbReference type="ARBA" id="ARBA00022448"/>
    </source>
</evidence>
<evidence type="ECO:0000256" key="7">
    <source>
        <dbReference type="ARBA" id="ARBA00022692"/>
    </source>
</evidence>
<dbReference type="Pfam" id="PF00287">
    <property type="entry name" value="Na_K-ATPase"/>
    <property type="match status" value="1"/>
</dbReference>
<dbReference type="GO" id="GO:0030007">
    <property type="term" value="P:intracellular potassium ion homeostasis"/>
    <property type="evidence" value="ECO:0007669"/>
    <property type="project" value="TreeGrafter"/>
</dbReference>
<evidence type="ECO:0000256" key="13">
    <source>
        <dbReference type="ARBA" id="ARBA00023136"/>
    </source>
</evidence>
<evidence type="ECO:0000256" key="14">
    <source>
        <dbReference type="ARBA" id="ARBA00023157"/>
    </source>
</evidence>
<evidence type="ECO:0000256" key="15">
    <source>
        <dbReference type="ARBA" id="ARBA00023180"/>
    </source>
</evidence>
<evidence type="ECO:0000256" key="9">
    <source>
        <dbReference type="ARBA" id="ARBA00022968"/>
    </source>
</evidence>
<organism evidence="20 21">
    <name type="scientific">Lutzomyia longipalpis</name>
    <name type="common">Sand fly</name>
    <dbReference type="NCBI Taxonomy" id="7200"/>
    <lineage>
        <taxon>Eukaryota</taxon>
        <taxon>Metazoa</taxon>
        <taxon>Ecdysozoa</taxon>
        <taxon>Arthropoda</taxon>
        <taxon>Hexapoda</taxon>
        <taxon>Insecta</taxon>
        <taxon>Pterygota</taxon>
        <taxon>Neoptera</taxon>
        <taxon>Endopterygota</taxon>
        <taxon>Diptera</taxon>
        <taxon>Nematocera</taxon>
        <taxon>Psychodoidea</taxon>
        <taxon>Psychodidae</taxon>
        <taxon>Lutzomyia</taxon>
        <taxon>Lutzomyia</taxon>
    </lineage>
</organism>
<dbReference type="InterPro" id="IPR000402">
    <property type="entry name" value="Na/K_ATPase_sub_beta"/>
</dbReference>
<proteinExistence type="inferred from homology"/>
<sequence>MANSKDKSGMSQVTYEFPYMKPQDKFSLGKFLYNSENGTIMSRTPKDWEIVLVIKERNGKLLIFYAIFYTVLAALFAICLQGLFYTITKEYPKWQMERSLIGTNPGVGFRPISEDTTQGSLIWFKASDPDSIRPWTKLLDDYLAPYQNKSLLPGGGKNQEMCDFDSPPKPGRVCAVEVSKWEHCNAENDYGYSKSSPCIFVKLNRIFNWVPDFYDDVNDLPDDMPEELKSHIAQLDASKRKQVWISCRGEHPSDREAIGPIKYIPSHGMASYYYPFTNIPGYLSPIIAVHLERPALNRLINIECRAWAKNIQYQGGRDRSGSVHLELMID</sequence>
<keyword evidence="16" id="KW-0739">Sodium transport</keyword>
<dbReference type="VEuPathDB" id="VectorBase:LLOJ002507"/>
<evidence type="ECO:0000256" key="2">
    <source>
        <dbReference type="ARBA" id="ARBA00005876"/>
    </source>
</evidence>
<accession>A0A1B0CDT7</accession>
<keyword evidence="4" id="KW-1003">Cell membrane</keyword>
<evidence type="ECO:0000256" key="18">
    <source>
        <dbReference type="SAM" id="Phobius"/>
    </source>
</evidence>
<reference evidence="20" key="3">
    <citation type="submission" date="2020-05" db="UniProtKB">
        <authorList>
            <consortium name="EnsemblMetazoa"/>
        </authorList>
    </citation>
    <scope>IDENTIFICATION</scope>
    <source>
        <strain evidence="20">Jacobina</strain>
    </source>
</reference>
<name>A0A1B0CDT7_LUTLO</name>
<dbReference type="PANTHER" id="PTHR11523:SF46">
    <property type="entry name" value="SODIUM_POTASSIUM-TRANSPORTING ATPASE SUBUNIT BETA-2"/>
    <property type="match status" value="1"/>
</dbReference>
<keyword evidence="10 18" id="KW-1133">Transmembrane helix</keyword>
<keyword evidence="12" id="KW-0406">Ion transport</keyword>
<evidence type="ECO:0000313" key="20">
    <source>
        <dbReference type="EnsemblMetazoa" id="LLOJ002507-PA"/>
    </source>
</evidence>
<evidence type="ECO:0000256" key="12">
    <source>
        <dbReference type="ARBA" id="ARBA00023065"/>
    </source>
</evidence>
<reference evidence="21" key="1">
    <citation type="submission" date="2012-05" db="EMBL/GenBank/DDBJ databases">
        <title>Whole Genome Assembly of Lutzomyia longipalpis.</title>
        <authorList>
            <person name="Richards S."/>
            <person name="Qu C."/>
            <person name="Dillon R."/>
            <person name="Worley K."/>
            <person name="Scherer S."/>
            <person name="Batterton M."/>
            <person name="Taylor A."/>
            <person name="Hawes A."/>
            <person name="Hernandez B."/>
            <person name="Kovar C."/>
            <person name="Mandapat C."/>
            <person name="Pham C."/>
            <person name="Qu C."/>
            <person name="Jing C."/>
            <person name="Bess C."/>
            <person name="Bandaranaike D."/>
            <person name="Ngo D."/>
            <person name="Ongeri F."/>
            <person name="Arias F."/>
            <person name="Lara F."/>
            <person name="Weissenberger G."/>
            <person name="Kamau G."/>
            <person name="Han H."/>
            <person name="Shen H."/>
            <person name="Dinh H."/>
            <person name="Khalil I."/>
            <person name="Jones J."/>
            <person name="Shafer J."/>
            <person name="Jayaseelan J."/>
            <person name="Quiroz J."/>
            <person name="Blankenburg K."/>
            <person name="Nguyen L."/>
            <person name="Jackson L."/>
            <person name="Francisco L."/>
            <person name="Tang L.-Y."/>
            <person name="Pu L.-L."/>
            <person name="Perales L."/>
            <person name="Lorensuhewa L."/>
            <person name="Munidasa M."/>
            <person name="Coyle M."/>
            <person name="Taylor M."/>
            <person name="Puazo M."/>
            <person name="Firestine M."/>
            <person name="Scheel M."/>
            <person name="Javaid M."/>
            <person name="Wang M."/>
            <person name="Li M."/>
            <person name="Tabassum N."/>
            <person name="Saada N."/>
            <person name="Osuji N."/>
            <person name="Aqrawi P."/>
            <person name="Fu Q."/>
            <person name="Thornton R."/>
            <person name="Raj R."/>
            <person name="Goodspeed R."/>
            <person name="Mata R."/>
            <person name="Najjar R."/>
            <person name="Gubbala S."/>
            <person name="Lee S."/>
            <person name="Denson S."/>
            <person name="Patil S."/>
            <person name="Macmil S."/>
            <person name="Qi S."/>
            <person name="Matskevitch T."/>
            <person name="Palculict T."/>
            <person name="Mathew T."/>
            <person name="Vee V."/>
            <person name="Velamala V."/>
            <person name="Korchina V."/>
            <person name="Cai W."/>
            <person name="Liu W."/>
            <person name="Dai W."/>
            <person name="Zou X."/>
            <person name="Zhu Y."/>
            <person name="Zhang Y."/>
            <person name="Wu Y.-Q."/>
            <person name="Xin Y."/>
            <person name="Nazarath L."/>
            <person name="Kovar C."/>
            <person name="Han Y."/>
            <person name="Muzny D."/>
            <person name="Gibbs R."/>
        </authorList>
    </citation>
    <scope>NUCLEOTIDE SEQUENCE [LARGE SCALE GENOMIC DNA]</scope>
    <source>
        <strain evidence="21">Jacobina</strain>
    </source>
</reference>
<dbReference type="PANTHER" id="PTHR11523">
    <property type="entry name" value="SODIUM/POTASSIUM-DEPENDENT ATPASE BETA SUBUNIT"/>
    <property type="match status" value="1"/>
</dbReference>
<comment type="similarity">
    <text evidence="2">Belongs to the X(+)/potassium ATPases subunit beta family.</text>
</comment>
<evidence type="ECO:0000256" key="11">
    <source>
        <dbReference type="ARBA" id="ARBA00023053"/>
    </source>
</evidence>